<protein>
    <submittedName>
        <fullName evidence="1">Uncharacterized protein</fullName>
    </submittedName>
</protein>
<name>A3QTZ8_9VIRU</name>
<gene>
    <name evidence="1" type="primary">orfC1</name>
</gene>
<dbReference type="EMBL" id="AH015832">
    <property type="protein sequence ID" value="ABF93334.1"/>
    <property type="molecule type" value="Genomic_DNA"/>
</dbReference>
<sequence>MDEPTTDINMFFDTIRTKFGFIADCDCNRYCISSLSTDTLICSGVRKLSCGILDFTNWSPCLTTNFDKIIGTFRKTSELFLFSSSRNVSVDDVSISTCFRIDDFEHSSYKAARKNTSSEFIVSGGAVFGYSSSRNSRRRLNVIKYFTIINY</sequence>
<reference evidence="1" key="1">
    <citation type="journal article" date="2007" name="Arch. Virol.">
        <title>Genomic analysis of Oryctes rhinoceros virus reveals genetic relatedness to Heliothis zea virus 1.</title>
        <authorList>
            <person name="Wang Y."/>
            <person name="van Oers M.M."/>
            <person name="Crawford A.M."/>
            <person name="Vlak J.M."/>
            <person name="Jehle J.A."/>
        </authorList>
    </citation>
    <scope>NUCLEOTIDE SEQUENCE</scope>
    <source>
        <strain evidence="1">PV505</strain>
    </source>
</reference>
<organism evidence="1">
    <name type="scientific">Oryctes rhinoceros nudivirus</name>
    <dbReference type="NCBI Taxonomy" id="92521"/>
    <lineage>
        <taxon>Viruses</taxon>
        <taxon>Viruses incertae sedis</taxon>
        <taxon>Naldaviricetes</taxon>
        <taxon>Lefavirales</taxon>
        <taxon>Nudiviridae</taxon>
        <taxon>Alphanudivirus</taxon>
        <taxon>Alphanudivirus oryrhinocerotis</taxon>
    </lineage>
</organism>
<proteinExistence type="predicted"/>
<evidence type="ECO:0000313" key="1">
    <source>
        <dbReference type="EMBL" id="ABF93334.1"/>
    </source>
</evidence>
<accession>A3QTZ8</accession>